<dbReference type="AlphaFoldDB" id="A0A815XCD6"/>
<organism evidence="2 3">
    <name type="scientific">Adineta steineri</name>
    <dbReference type="NCBI Taxonomy" id="433720"/>
    <lineage>
        <taxon>Eukaryota</taxon>
        <taxon>Metazoa</taxon>
        <taxon>Spiralia</taxon>
        <taxon>Gnathifera</taxon>
        <taxon>Rotifera</taxon>
        <taxon>Eurotatoria</taxon>
        <taxon>Bdelloidea</taxon>
        <taxon>Adinetida</taxon>
        <taxon>Adinetidae</taxon>
        <taxon>Adineta</taxon>
    </lineage>
</organism>
<feature type="region of interest" description="Disordered" evidence="1">
    <location>
        <begin position="1"/>
        <end position="21"/>
    </location>
</feature>
<evidence type="ECO:0000256" key="1">
    <source>
        <dbReference type="SAM" id="MobiDB-lite"/>
    </source>
</evidence>
<dbReference type="Proteomes" id="UP000663845">
    <property type="component" value="Unassembled WGS sequence"/>
</dbReference>
<evidence type="ECO:0000313" key="2">
    <source>
        <dbReference type="EMBL" id="CAF1555662.1"/>
    </source>
</evidence>
<feature type="compositionally biased region" description="Polar residues" evidence="1">
    <location>
        <begin position="1"/>
        <end position="11"/>
    </location>
</feature>
<comment type="caution">
    <text evidence="2">The sequence shown here is derived from an EMBL/GenBank/DDBJ whole genome shotgun (WGS) entry which is preliminary data.</text>
</comment>
<accession>A0A815XCD6</accession>
<proteinExistence type="predicted"/>
<evidence type="ECO:0000313" key="3">
    <source>
        <dbReference type="Proteomes" id="UP000663845"/>
    </source>
</evidence>
<sequence length="21" mass="2484">MLRMQKGTNPLQEPIHYKVLS</sequence>
<name>A0A815XCD6_9BILA</name>
<dbReference type="EMBL" id="CAJNOG010005915">
    <property type="protein sequence ID" value="CAF1555662.1"/>
    <property type="molecule type" value="Genomic_DNA"/>
</dbReference>
<feature type="non-terminal residue" evidence="2">
    <location>
        <position position="21"/>
    </location>
</feature>
<reference evidence="2" key="1">
    <citation type="submission" date="2021-02" db="EMBL/GenBank/DDBJ databases">
        <authorList>
            <person name="Nowell W R."/>
        </authorList>
    </citation>
    <scope>NUCLEOTIDE SEQUENCE</scope>
</reference>
<gene>
    <name evidence="2" type="ORF">JYZ213_LOCUS46579</name>
</gene>
<protein>
    <submittedName>
        <fullName evidence="2">Uncharacterized protein</fullName>
    </submittedName>
</protein>